<accession>A0A5C5RPF7</accession>
<comment type="caution">
    <text evidence="2">The sequence shown here is derived from an EMBL/GenBank/DDBJ whole genome shotgun (WGS) entry which is preliminary data.</text>
</comment>
<protein>
    <recommendedName>
        <fullName evidence="4">Helix-turn-helix domain-containing protein</fullName>
    </recommendedName>
</protein>
<name>A0A5C5RPF7_9ACTN</name>
<evidence type="ECO:0008006" key="4">
    <source>
        <dbReference type="Google" id="ProtNLM"/>
    </source>
</evidence>
<evidence type="ECO:0000313" key="2">
    <source>
        <dbReference type="EMBL" id="TWS24524.1"/>
    </source>
</evidence>
<organism evidence="2 3">
    <name type="scientific">Tsukamurella conjunctivitidis</name>
    <dbReference type="NCBI Taxonomy" id="2592068"/>
    <lineage>
        <taxon>Bacteria</taxon>
        <taxon>Bacillati</taxon>
        <taxon>Actinomycetota</taxon>
        <taxon>Actinomycetes</taxon>
        <taxon>Mycobacteriales</taxon>
        <taxon>Tsukamurellaceae</taxon>
        <taxon>Tsukamurella</taxon>
    </lineage>
</organism>
<dbReference type="Proteomes" id="UP000319375">
    <property type="component" value="Unassembled WGS sequence"/>
</dbReference>
<sequence length="152" mass="16921">MEEEAVSLALAAERLGVTRQRAQQLLRDGVLTGPAQPQGQRAVRNAPRVFVHSLEAEVERRAQRPRKRQSRSSTRPPVDAHLIDDINRLALAYASARDDHTAMREIVKRLTSQLADAYAALAAQQELLDHSAYREEQIASIITNHFGPEPGI</sequence>
<keyword evidence="3" id="KW-1185">Reference proteome</keyword>
<dbReference type="OrthoDB" id="4775124at2"/>
<dbReference type="AlphaFoldDB" id="A0A5C5RPF7"/>
<proteinExistence type="predicted"/>
<gene>
    <name evidence="2" type="ORF">FK530_24135</name>
</gene>
<dbReference type="EMBL" id="VIGX01000037">
    <property type="protein sequence ID" value="TWS24524.1"/>
    <property type="molecule type" value="Genomic_DNA"/>
</dbReference>
<feature type="region of interest" description="Disordered" evidence="1">
    <location>
        <begin position="54"/>
        <end position="78"/>
    </location>
</feature>
<evidence type="ECO:0000256" key="1">
    <source>
        <dbReference type="SAM" id="MobiDB-lite"/>
    </source>
</evidence>
<dbReference type="RefSeq" id="WP_006368645.1">
    <property type="nucleotide sequence ID" value="NZ_VIGX01000037.1"/>
</dbReference>
<evidence type="ECO:0000313" key="3">
    <source>
        <dbReference type="Proteomes" id="UP000319375"/>
    </source>
</evidence>
<reference evidence="2 3" key="1">
    <citation type="submission" date="2019-06" db="EMBL/GenBank/DDBJ databases">
        <title>Tsukamurella conjunctivitidis sp. nov., Tsukamurella assacharolytica sp. nov. and Tsukamurella sputae sp. nov. isolated from patients with conjunctivitis, bacteraemia (lymphoma) and respiratory infection (sputum) in Hong Kong.</title>
        <authorList>
            <person name="Teng J.L.L."/>
            <person name="Lee H.H."/>
            <person name="Fong J.Y.H."/>
            <person name="Fok K.M.N."/>
            <person name="Lau S.K.P."/>
            <person name="Woo P.C.Y."/>
        </authorList>
    </citation>
    <scope>NUCLEOTIDE SEQUENCE [LARGE SCALE GENOMIC DNA]</scope>
    <source>
        <strain evidence="2 3">HKU72</strain>
    </source>
</reference>